<comment type="caution">
    <text evidence="2">The sequence shown here is derived from an EMBL/GenBank/DDBJ whole genome shotgun (WGS) entry which is preliminary data.</text>
</comment>
<sequence>MENGGEIKTMDDLDDETLQVLYTWIDEIPLSRPKRNIARDFSDGVLVAEIVSHFLPKLVEIHNYSAANSITQKKDNWSTLQRKVLGRLEYKVSDDLLDGVCKCQSGAIEVFLINLRNKIDKYIAKKKAAALRKQHQVYDEFSPDPVSDTSSYQTIDGGGDYTAYGYAFNAVPQQQMADSSYAMHTNHQEHYQASPYNQTSSHPEFNQPHMNGPKVGQNSRKRESGNDGKPSLGKRTSHVGQQHHEKNSHQSVDSPQNIRLLLEEKEQSLLASQETIQILQVKVRRLEHLLHLKDIRIEDLTRRLQQATQPPPKHLPPQHNPPIPPISGAAGQPLPRMHSTPPLPPVRSPPKYGS</sequence>
<proteinExistence type="predicted"/>
<dbReference type="GO" id="GO:0008017">
    <property type="term" value="F:microtubule binding"/>
    <property type="evidence" value="ECO:0007669"/>
    <property type="project" value="TreeGrafter"/>
</dbReference>
<dbReference type="InterPro" id="IPR052111">
    <property type="entry name" value="Spermatogenesis_Ciliary_MAP"/>
</dbReference>
<keyword evidence="3" id="KW-1185">Reference proteome</keyword>
<feature type="region of interest" description="Disordered" evidence="1">
    <location>
        <begin position="194"/>
        <end position="255"/>
    </location>
</feature>
<dbReference type="InterPro" id="IPR001715">
    <property type="entry name" value="CH_dom"/>
</dbReference>
<dbReference type="Pfam" id="PF06294">
    <property type="entry name" value="CH_2"/>
    <property type="match status" value="1"/>
</dbReference>
<dbReference type="PANTHER" id="PTHR12509">
    <property type="entry name" value="SPERMATOGENESIS-ASSOCIATED 4-RELATED"/>
    <property type="match status" value="1"/>
</dbReference>
<accession>A0A7D9HQN3</accession>
<dbReference type="GO" id="GO:0005930">
    <property type="term" value="C:axoneme"/>
    <property type="evidence" value="ECO:0007669"/>
    <property type="project" value="TreeGrafter"/>
</dbReference>
<dbReference type="PANTHER" id="PTHR12509:SF9">
    <property type="entry name" value="SPERM FLAGELLAR PROTEIN 1 ISOFORM X1"/>
    <property type="match status" value="1"/>
</dbReference>
<dbReference type="PROSITE" id="PS50021">
    <property type="entry name" value="CH"/>
    <property type="match status" value="1"/>
</dbReference>
<keyword evidence="2" id="KW-0969">Cilium</keyword>
<gene>
    <name evidence="2" type="ORF">PACLA_8A001046</name>
</gene>
<keyword evidence="2" id="KW-0966">Cell projection</keyword>
<evidence type="ECO:0000313" key="3">
    <source>
        <dbReference type="Proteomes" id="UP001152795"/>
    </source>
</evidence>
<feature type="region of interest" description="Disordered" evidence="1">
    <location>
        <begin position="305"/>
        <end position="354"/>
    </location>
</feature>
<organism evidence="2 3">
    <name type="scientific">Paramuricea clavata</name>
    <name type="common">Red gorgonian</name>
    <name type="synonym">Violescent sea-whip</name>
    <dbReference type="NCBI Taxonomy" id="317549"/>
    <lineage>
        <taxon>Eukaryota</taxon>
        <taxon>Metazoa</taxon>
        <taxon>Cnidaria</taxon>
        <taxon>Anthozoa</taxon>
        <taxon>Octocorallia</taxon>
        <taxon>Malacalcyonacea</taxon>
        <taxon>Plexauridae</taxon>
        <taxon>Paramuricea</taxon>
    </lineage>
</organism>
<dbReference type="EMBL" id="CACRXK020001187">
    <property type="protein sequence ID" value="CAB3987525.1"/>
    <property type="molecule type" value="Genomic_DNA"/>
</dbReference>
<keyword evidence="2" id="KW-0282">Flagellum</keyword>
<evidence type="ECO:0000256" key="1">
    <source>
        <dbReference type="SAM" id="MobiDB-lite"/>
    </source>
</evidence>
<dbReference type="FunFam" id="1.10.418.10:FF:000059">
    <property type="entry name" value="RIKEN cDNA 6430531B16 gene"/>
    <property type="match status" value="1"/>
</dbReference>
<name>A0A7D9HQN3_PARCT</name>
<dbReference type="Proteomes" id="UP001152795">
    <property type="component" value="Unassembled WGS sequence"/>
</dbReference>
<dbReference type="Gene3D" id="1.10.418.10">
    <property type="entry name" value="Calponin-like domain"/>
    <property type="match status" value="1"/>
</dbReference>
<reference evidence="2" key="1">
    <citation type="submission" date="2020-04" db="EMBL/GenBank/DDBJ databases">
        <authorList>
            <person name="Alioto T."/>
            <person name="Alioto T."/>
            <person name="Gomez Garrido J."/>
        </authorList>
    </citation>
    <scope>NUCLEOTIDE SEQUENCE</scope>
    <source>
        <strain evidence="2">A484AB</strain>
    </source>
</reference>
<dbReference type="InterPro" id="IPR010441">
    <property type="entry name" value="CH_2"/>
</dbReference>
<protein>
    <submittedName>
        <fullName evidence="2">Sperm flagellar 1-like</fullName>
    </submittedName>
</protein>
<dbReference type="AlphaFoldDB" id="A0A7D9HQN3"/>
<dbReference type="OrthoDB" id="193300at2759"/>
<dbReference type="InterPro" id="IPR036872">
    <property type="entry name" value="CH_dom_sf"/>
</dbReference>
<evidence type="ECO:0000313" key="2">
    <source>
        <dbReference type="EMBL" id="CAB3987525.1"/>
    </source>
</evidence>
<dbReference type="SUPFAM" id="SSF47576">
    <property type="entry name" value="Calponin-homology domain, CH-domain"/>
    <property type="match status" value="1"/>
</dbReference>
<feature type="compositionally biased region" description="Pro residues" evidence="1">
    <location>
        <begin position="309"/>
        <end position="325"/>
    </location>
</feature>
<feature type="compositionally biased region" description="Polar residues" evidence="1">
    <location>
        <begin position="194"/>
        <end position="204"/>
    </location>
</feature>
<dbReference type="GO" id="GO:0051493">
    <property type="term" value="P:regulation of cytoskeleton organization"/>
    <property type="evidence" value="ECO:0007669"/>
    <property type="project" value="TreeGrafter"/>
</dbReference>